<dbReference type="InterPro" id="IPR035965">
    <property type="entry name" value="PAS-like_dom_sf"/>
</dbReference>
<dbReference type="InterPro" id="IPR036890">
    <property type="entry name" value="HATPase_C_sf"/>
</dbReference>
<dbReference type="SMART" id="SM00387">
    <property type="entry name" value="HATPase_c"/>
    <property type="match status" value="1"/>
</dbReference>
<dbReference type="InterPro" id="IPR003594">
    <property type="entry name" value="HATPase_dom"/>
</dbReference>
<dbReference type="Proteomes" id="UP000252884">
    <property type="component" value="Unassembled WGS sequence"/>
</dbReference>
<keyword evidence="5" id="KW-0812">Transmembrane</keyword>
<dbReference type="Gene3D" id="3.30.565.10">
    <property type="entry name" value="Histidine kinase-like ATPase, C-terminal domain"/>
    <property type="match status" value="1"/>
</dbReference>
<keyword evidence="3" id="KW-0597">Phosphoprotein</keyword>
<feature type="coiled-coil region" evidence="4">
    <location>
        <begin position="467"/>
        <end position="512"/>
    </location>
</feature>
<feature type="transmembrane region" description="Helical" evidence="5">
    <location>
        <begin position="12"/>
        <end position="35"/>
    </location>
</feature>
<dbReference type="InterPro" id="IPR000014">
    <property type="entry name" value="PAS"/>
</dbReference>
<dbReference type="InterPro" id="IPR005467">
    <property type="entry name" value="His_kinase_dom"/>
</dbReference>
<dbReference type="CDD" id="cd00075">
    <property type="entry name" value="HATPase"/>
    <property type="match status" value="1"/>
</dbReference>
<accession>A0A368Y5B6</accession>
<dbReference type="SUPFAM" id="SSF55785">
    <property type="entry name" value="PYP-like sensor domain (PAS domain)"/>
    <property type="match status" value="1"/>
</dbReference>
<gene>
    <name evidence="7" type="ORF">DES41_10172</name>
</gene>
<evidence type="ECO:0000256" key="1">
    <source>
        <dbReference type="ARBA" id="ARBA00000085"/>
    </source>
</evidence>
<comment type="caution">
    <text evidence="7">The sequence shown here is derived from an EMBL/GenBank/DDBJ whole genome shotgun (WGS) entry which is preliminary data.</text>
</comment>
<protein>
    <recommendedName>
        <fullName evidence="2">histidine kinase</fullName>
        <ecNumber evidence="2">2.7.13.3</ecNumber>
    </recommendedName>
</protein>
<proteinExistence type="predicted"/>
<feature type="domain" description="Histidine kinase" evidence="6">
    <location>
        <begin position="528"/>
        <end position="760"/>
    </location>
</feature>
<dbReference type="Gene3D" id="1.10.287.130">
    <property type="match status" value="1"/>
</dbReference>
<evidence type="ECO:0000256" key="5">
    <source>
        <dbReference type="SAM" id="Phobius"/>
    </source>
</evidence>
<keyword evidence="8" id="KW-1185">Reference proteome</keyword>
<reference evidence="7 8" key="1">
    <citation type="submission" date="2018-07" db="EMBL/GenBank/DDBJ databases">
        <title>Genomic Encyclopedia of Type Strains, Phase IV (KMG-IV): sequencing the most valuable type-strain genomes for metagenomic binning, comparative biology and taxonomic classification.</title>
        <authorList>
            <person name="Goeker M."/>
        </authorList>
    </citation>
    <scope>NUCLEOTIDE SEQUENCE [LARGE SCALE GENOMIC DNA]</scope>
    <source>
        <strain evidence="7 8">DSM 21634</strain>
    </source>
</reference>
<name>A0A368Y5B6_9BURK</name>
<sequence length="773" mass="83072">MRSGRVWRLRYHLSALLLTTMALTFAVVSTVLVVWRVPQIERASLQALTDEVHDVAERLELLLGERQARLELMASRLRGRTPEQAGTVLAVNLHGDRLFGAVYRVSPRGRVEAMGLAAQAGGHVQDFLGSDLSSNALFKAVSAAQPTAWSGRLLSTQSGALVVGVAHRDAGGHVLIGEVPTAVLLEDLRSVAGEDAAVVWVVDGGGEVVADTQGRQMGRLNLHDSPLLQAAVRGQPVPADFEFERRPMQAALAAAPTLGWYVIASMPRGWSHPEVRSTALYAGASFVGCLLIGLLVAPFWAGRLVRPLQAIVTRAALNTAGRAGGSPWPRGPVAEFNRLSSDLEAMGHAVQERERKLQALFNVAPVPMALTDMDDAHSFLDVNDVWCEEMGYSRAEAVGLNSMELGMWDSTQRHEALLHTLDDGSFVGEAEVICKNGEAKLYKSFGRVVRFKDQNLVVWGSINIGALRAVEQELRTLNHDLEARVAQRADALAMANEELSDTLAQLRSAQTELVQTEKMAALGGLVAGVAHELNTPLGNGVMAISAVADETRRFRAAAQAGLRRAQLQDWIGGLEQGCDIAGRNLHRAADLVHNFKQVAVDQTSSQRRCFELAEVVHELVVSLRPTFARTPYRIVVDVPEHGLRLDSYPGPLGQALANLIQNAVHHGFDGRDHGTVRITAGRGEDQTIRLRVADDGVGIPPALIGRIFDPFVTTKKGRGGTGLGLHISYNAVVQLLGGMLTVDSAPGQGAVFEMRLAPVAPRAAPAAGTEAVL</sequence>
<dbReference type="EMBL" id="QPJK01000001">
    <property type="protein sequence ID" value="RCW75480.1"/>
    <property type="molecule type" value="Genomic_DNA"/>
</dbReference>
<dbReference type="OrthoDB" id="9812260at2"/>
<dbReference type="PROSITE" id="PS50109">
    <property type="entry name" value="HIS_KIN"/>
    <property type="match status" value="1"/>
</dbReference>
<dbReference type="CDD" id="cd00082">
    <property type="entry name" value="HisKA"/>
    <property type="match status" value="1"/>
</dbReference>
<dbReference type="RefSeq" id="WP_114464894.1">
    <property type="nucleotide sequence ID" value="NZ_QPJK01000001.1"/>
</dbReference>
<dbReference type="Pfam" id="PF02518">
    <property type="entry name" value="HATPase_c"/>
    <property type="match status" value="1"/>
</dbReference>
<dbReference type="InterPro" id="IPR003661">
    <property type="entry name" value="HisK_dim/P_dom"/>
</dbReference>
<keyword evidence="4" id="KW-0175">Coiled coil</keyword>
<evidence type="ECO:0000313" key="7">
    <source>
        <dbReference type="EMBL" id="RCW75480.1"/>
    </source>
</evidence>
<evidence type="ECO:0000256" key="3">
    <source>
        <dbReference type="ARBA" id="ARBA00022553"/>
    </source>
</evidence>
<dbReference type="EC" id="2.7.13.3" evidence="2"/>
<evidence type="ECO:0000256" key="2">
    <source>
        <dbReference type="ARBA" id="ARBA00012438"/>
    </source>
</evidence>
<feature type="transmembrane region" description="Helical" evidence="5">
    <location>
        <begin position="279"/>
        <end position="301"/>
    </location>
</feature>
<evidence type="ECO:0000313" key="8">
    <source>
        <dbReference type="Proteomes" id="UP000252884"/>
    </source>
</evidence>
<dbReference type="GO" id="GO:0000155">
    <property type="term" value="F:phosphorelay sensor kinase activity"/>
    <property type="evidence" value="ECO:0007669"/>
    <property type="project" value="InterPro"/>
</dbReference>
<keyword evidence="5" id="KW-1133">Transmembrane helix</keyword>
<dbReference type="Pfam" id="PF13188">
    <property type="entry name" value="PAS_8"/>
    <property type="match status" value="1"/>
</dbReference>
<dbReference type="SUPFAM" id="SSF55874">
    <property type="entry name" value="ATPase domain of HSP90 chaperone/DNA topoisomerase II/histidine kinase"/>
    <property type="match status" value="1"/>
</dbReference>
<dbReference type="AlphaFoldDB" id="A0A368Y5B6"/>
<comment type="catalytic activity">
    <reaction evidence="1">
        <text>ATP + protein L-histidine = ADP + protein N-phospho-L-histidine.</text>
        <dbReference type="EC" id="2.7.13.3"/>
    </reaction>
</comment>
<dbReference type="PANTHER" id="PTHR43065">
    <property type="entry name" value="SENSOR HISTIDINE KINASE"/>
    <property type="match status" value="1"/>
</dbReference>
<evidence type="ECO:0000259" key="6">
    <source>
        <dbReference type="PROSITE" id="PS50109"/>
    </source>
</evidence>
<dbReference type="InterPro" id="IPR004358">
    <property type="entry name" value="Sig_transdc_His_kin-like_C"/>
</dbReference>
<dbReference type="Gene3D" id="3.30.450.20">
    <property type="entry name" value="PAS domain"/>
    <property type="match status" value="1"/>
</dbReference>
<dbReference type="NCBIfam" id="TIGR00229">
    <property type="entry name" value="sensory_box"/>
    <property type="match status" value="1"/>
</dbReference>
<feature type="transmembrane region" description="Helical" evidence="5">
    <location>
        <begin position="250"/>
        <end position="267"/>
    </location>
</feature>
<keyword evidence="5" id="KW-0472">Membrane</keyword>
<organism evidence="7 8">
    <name type="scientific">Pseudorhodoferax soli</name>
    <dbReference type="NCBI Taxonomy" id="545864"/>
    <lineage>
        <taxon>Bacteria</taxon>
        <taxon>Pseudomonadati</taxon>
        <taxon>Pseudomonadota</taxon>
        <taxon>Betaproteobacteria</taxon>
        <taxon>Burkholderiales</taxon>
        <taxon>Comamonadaceae</taxon>
    </lineage>
</organism>
<evidence type="ECO:0000256" key="4">
    <source>
        <dbReference type="SAM" id="Coils"/>
    </source>
</evidence>
<dbReference type="PRINTS" id="PR00344">
    <property type="entry name" value="BCTRLSENSOR"/>
</dbReference>